<keyword evidence="2" id="KW-0472">Membrane</keyword>
<evidence type="ECO:0000256" key="1">
    <source>
        <dbReference type="SAM" id="MobiDB-lite"/>
    </source>
</evidence>
<feature type="transmembrane region" description="Helical" evidence="2">
    <location>
        <begin position="35"/>
        <end position="55"/>
    </location>
</feature>
<accession>A0A2U3NK14</accession>
<evidence type="ECO:0000313" key="3">
    <source>
        <dbReference type="EMBL" id="SPM31826.1"/>
    </source>
</evidence>
<feature type="non-terminal residue" evidence="3">
    <location>
        <position position="1"/>
    </location>
</feature>
<sequence length="182" mass="19105">VYPTAVYRETGGGGGRKRRALPSVRRPHRERTWSWCLRLLAGLSGAVIAAVPAAAAPPPDDIDSYPLAHGNYTAPDNYGWLYFKTPGGWGCGIGPNGGPVGCDAVARDAPPGTNQTYAIIYAPAEYRHSDTASFTHNVDVLLAGQRLQSLGGACAVDNQGAVHCQTGGGHGFILSPDHGVLW</sequence>
<gene>
    <name evidence="3" type="ORF">MTAB308_5351</name>
</gene>
<feature type="region of interest" description="Disordered" evidence="1">
    <location>
        <begin position="1"/>
        <end position="20"/>
    </location>
</feature>
<reference evidence="3 4" key="1">
    <citation type="submission" date="2017-01" db="EMBL/GenBank/DDBJ databases">
        <authorList>
            <consortium name="Urmite Genomes"/>
        </authorList>
    </citation>
    <scope>NUCLEOTIDE SEQUENCE [LARGE SCALE GENOMIC DNA]</scope>
    <source>
        <strain evidence="3 4">AB308</strain>
    </source>
</reference>
<name>A0A2U3NK14_9MYCO</name>
<keyword evidence="2" id="KW-0812">Transmembrane</keyword>
<dbReference type="AlphaFoldDB" id="A0A2U3NK14"/>
<evidence type="ECO:0000313" key="4">
    <source>
        <dbReference type="Proteomes" id="UP000241595"/>
    </source>
</evidence>
<keyword evidence="4" id="KW-1185">Reference proteome</keyword>
<protein>
    <submittedName>
        <fullName evidence="3">Uncharacterized protein</fullName>
    </submittedName>
</protein>
<keyword evidence="2" id="KW-1133">Transmembrane helix</keyword>
<dbReference type="Proteomes" id="UP000241595">
    <property type="component" value="Unassembled WGS sequence"/>
</dbReference>
<organism evidence="3 4">
    <name type="scientific">Mycobacterium terramassiliense</name>
    <dbReference type="NCBI Taxonomy" id="1841859"/>
    <lineage>
        <taxon>Bacteria</taxon>
        <taxon>Bacillati</taxon>
        <taxon>Actinomycetota</taxon>
        <taxon>Actinomycetes</taxon>
        <taxon>Mycobacteriales</taxon>
        <taxon>Mycobacteriaceae</taxon>
        <taxon>Mycobacterium</taxon>
    </lineage>
</organism>
<dbReference type="EMBL" id="FTRV01000016">
    <property type="protein sequence ID" value="SPM31826.1"/>
    <property type="molecule type" value="Genomic_DNA"/>
</dbReference>
<evidence type="ECO:0000256" key="2">
    <source>
        <dbReference type="SAM" id="Phobius"/>
    </source>
</evidence>
<proteinExistence type="predicted"/>